<dbReference type="STRING" id="1408189.CLAC_07420"/>
<evidence type="ECO:0000313" key="2">
    <source>
        <dbReference type="Proteomes" id="UP000058446"/>
    </source>
</evidence>
<dbReference type="PATRIC" id="fig|1408189.4.peg.1484"/>
<name>A0A0K2H3F7_9CORY</name>
<dbReference type="Proteomes" id="UP000058446">
    <property type="component" value="Chromosome"/>
</dbReference>
<sequence>MLVVVPVPRGGRKPATIDFEVSFGDVMSEMPRSLRFPATLPRRLGRHGDGQQFITRGALENLVTFNKDDKRVMRQLEEFIEHIASEVQGEPER</sequence>
<organism evidence="1 2">
    <name type="scientific">Corynebacterium lactis RW2-5</name>
    <dbReference type="NCBI Taxonomy" id="1408189"/>
    <lineage>
        <taxon>Bacteria</taxon>
        <taxon>Bacillati</taxon>
        <taxon>Actinomycetota</taxon>
        <taxon>Actinomycetes</taxon>
        <taxon>Mycobacteriales</taxon>
        <taxon>Corynebacteriaceae</taxon>
        <taxon>Corynebacterium</taxon>
    </lineage>
</organism>
<dbReference type="KEGG" id="clw:CLAC_07420"/>
<proteinExistence type="predicted"/>
<accession>A0A0K2H3F7</accession>
<protein>
    <submittedName>
        <fullName evidence="1">Uncharacterized protein</fullName>
    </submittedName>
</protein>
<keyword evidence="2" id="KW-1185">Reference proteome</keyword>
<gene>
    <name evidence="1" type="ORF">CLAC_07420</name>
</gene>
<dbReference type="AlphaFoldDB" id="A0A0K2H3F7"/>
<evidence type="ECO:0000313" key="1">
    <source>
        <dbReference type="EMBL" id="ALA68567.1"/>
    </source>
</evidence>
<reference evidence="1 2" key="1">
    <citation type="submission" date="2013-10" db="EMBL/GenBank/DDBJ databases">
        <title>Complete genome sequence of Corynebacterium lactis DSM 45799(T), isolated from raw cow milk.</title>
        <authorList>
            <person name="Ruckert C."/>
            <person name="Albersmeier A."/>
            <person name="Lipski A."/>
            <person name="Kalinowski J."/>
        </authorList>
    </citation>
    <scope>NUCLEOTIDE SEQUENCE [LARGE SCALE GENOMIC DNA]</scope>
    <source>
        <strain evidence="1 2">RW2-5</strain>
    </source>
</reference>
<dbReference type="EMBL" id="CP006841">
    <property type="protein sequence ID" value="ALA68567.1"/>
    <property type="molecule type" value="Genomic_DNA"/>
</dbReference>